<keyword evidence="2" id="KW-1185">Reference proteome</keyword>
<comment type="caution">
    <text evidence="1">The sequence shown here is derived from an EMBL/GenBank/DDBJ whole genome shotgun (WGS) entry which is preliminary data.</text>
</comment>
<evidence type="ECO:0000313" key="1">
    <source>
        <dbReference type="EMBL" id="CAG8450020.1"/>
    </source>
</evidence>
<name>A0A9N8VGB7_9GLOM</name>
<gene>
    <name evidence="1" type="ORF">CPELLU_LOCUS86</name>
</gene>
<evidence type="ECO:0000313" key="2">
    <source>
        <dbReference type="Proteomes" id="UP000789759"/>
    </source>
</evidence>
<sequence length="120" mass="13827">MVDFLQNADMIISVIEPIPKSKNITMLLFQTVKVYSSTIKAEKIADVSNTTIIDCKTAELLENKSRKTLEEMCSLNWHHIFRAYKQLQDAGTNNETAVEAISYKDYRKDRLTTATWAERH</sequence>
<dbReference type="EMBL" id="CAJVQA010000017">
    <property type="protein sequence ID" value="CAG8450020.1"/>
    <property type="molecule type" value="Genomic_DNA"/>
</dbReference>
<dbReference type="Proteomes" id="UP000789759">
    <property type="component" value="Unassembled WGS sequence"/>
</dbReference>
<dbReference type="OrthoDB" id="2382449at2759"/>
<protein>
    <submittedName>
        <fullName evidence="1">15825_t:CDS:1</fullName>
    </submittedName>
</protein>
<proteinExistence type="predicted"/>
<accession>A0A9N8VGB7</accession>
<reference evidence="1" key="1">
    <citation type="submission" date="2021-06" db="EMBL/GenBank/DDBJ databases">
        <authorList>
            <person name="Kallberg Y."/>
            <person name="Tangrot J."/>
            <person name="Rosling A."/>
        </authorList>
    </citation>
    <scope>NUCLEOTIDE SEQUENCE</scope>
    <source>
        <strain evidence="1">FL966</strain>
    </source>
</reference>
<dbReference type="AlphaFoldDB" id="A0A9N8VGB7"/>
<organism evidence="1 2">
    <name type="scientific">Cetraspora pellucida</name>
    <dbReference type="NCBI Taxonomy" id="1433469"/>
    <lineage>
        <taxon>Eukaryota</taxon>
        <taxon>Fungi</taxon>
        <taxon>Fungi incertae sedis</taxon>
        <taxon>Mucoromycota</taxon>
        <taxon>Glomeromycotina</taxon>
        <taxon>Glomeromycetes</taxon>
        <taxon>Diversisporales</taxon>
        <taxon>Gigasporaceae</taxon>
        <taxon>Cetraspora</taxon>
    </lineage>
</organism>